<evidence type="ECO:0008006" key="3">
    <source>
        <dbReference type="Google" id="ProtNLM"/>
    </source>
</evidence>
<name>A0ABU6BKC5_9BACL</name>
<sequence>MEVVKEIILTLAALATLIKTILEINEKIDAKRKRKKKKKKR</sequence>
<reference evidence="1 2" key="1">
    <citation type="journal article" date="2014" name="Genome Announc.">
        <title>Draft Genome Sequence of Geobacillus icigianus Strain G1w1T Isolated from Hot Springs in the Valley of Geysers, Kamchatka (Russian Federation).</title>
        <authorList>
            <person name="Bryanskaya A.V."/>
            <person name="Rozanov A.S."/>
            <person name="Logacheva M.D."/>
            <person name="Kotenko A.V."/>
            <person name="Peltek S.E."/>
        </authorList>
    </citation>
    <scope>NUCLEOTIDE SEQUENCE [LARGE SCALE GENOMIC DNA]</scope>
    <source>
        <strain evidence="1 2">G1w1</strain>
    </source>
</reference>
<protein>
    <recommendedName>
        <fullName evidence="3">Holin-like toxin</fullName>
    </recommendedName>
</protein>
<organism evidence="1 2">
    <name type="scientific">Geobacillus icigianus</name>
    <dbReference type="NCBI Taxonomy" id="1430331"/>
    <lineage>
        <taxon>Bacteria</taxon>
        <taxon>Bacillati</taxon>
        <taxon>Bacillota</taxon>
        <taxon>Bacilli</taxon>
        <taxon>Bacillales</taxon>
        <taxon>Anoxybacillaceae</taxon>
        <taxon>Geobacillus</taxon>
    </lineage>
</organism>
<accession>A0ABU6BKC5</accession>
<keyword evidence="2" id="KW-1185">Reference proteome</keyword>
<dbReference type="Proteomes" id="UP000029267">
    <property type="component" value="Unassembled WGS sequence"/>
</dbReference>
<gene>
    <name evidence="1" type="ORF">EP10_003380</name>
</gene>
<evidence type="ECO:0000313" key="2">
    <source>
        <dbReference type="Proteomes" id="UP000029267"/>
    </source>
</evidence>
<dbReference type="RefSeq" id="WP_255396830.1">
    <property type="nucleotide sequence ID" value="NZ_JPYA02000006.1"/>
</dbReference>
<comment type="caution">
    <text evidence="1">The sequence shown here is derived from an EMBL/GenBank/DDBJ whole genome shotgun (WGS) entry which is preliminary data.</text>
</comment>
<proteinExistence type="predicted"/>
<dbReference type="EMBL" id="JPYA02000006">
    <property type="protein sequence ID" value="MEB3752465.1"/>
    <property type="molecule type" value="Genomic_DNA"/>
</dbReference>
<evidence type="ECO:0000313" key="1">
    <source>
        <dbReference type="EMBL" id="MEB3752465.1"/>
    </source>
</evidence>